<feature type="transmembrane region" description="Helical" evidence="6">
    <location>
        <begin position="43"/>
        <end position="61"/>
    </location>
</feature>
<name>A0A2W1JLR7_9CYAN</name>
<evidence type="ECO:0000313" key="8">
    <source>
        <dbReference type="Proteomes" id="UP000248857"/>
    </source>
</evidence>
<evidence type="ECO:0000256" key="1">
    <source>
        <dbReference type="ARBA" id="ARBA00004651"/>
    </source>
</evidence>
<evidence type="ECO:0000256" key="5">
    <source>
        <dbReference type="ARBA" id="ARBA00023136"/>
    </source>
</evidence>
<gene>
    <name evidence="7" type="primary">ecfT_1</name>
    <name evidence="7" type="ORF">C1752_01122</name>
</gene>
<dbReference type="Proteomes" id="UP000248857">
    <property type="component" value="Unassembled WGS sequence"/>
</dbReference>
<keyword evidence="4 6" id="KW-1133">Transmembrane helix</keyword>
<evidence type="ECO:0000256" key="2">
    <source>
        <dbReference type="ARBA" id="ARBA00022475"/>
    </source>
</evidence>
<keyword evidence="3 6" id="KW-0812">Transmembrane</keyword>
<keyword evidence="8" id="KW-1185">Reference proteome</keyword>
<evidence type="ECO:0000256" key="3">
    <source>
        <dbReference type="ARBA" id="ARBA00022692"/>
    </source>
</evidence>
<proteinExistence type="predicted"/>
<protein>
    <submittedName>
        <fullName evidence="7">Energy-coupling factor transporter transmembrane protein EcfT</fullName>
    </submittedName>
</protein>
<accession>A0A2W1JLR7</accession>
<comment type="subcellular location">
    <subcellularLocation>
        <location evidence="1">Cell membrane</location>
        <topology evidence="1">Multi-pass membrane protein</topology>
    </subcellularLocation>
</comment>
<feature type="transmembrane region" description="Helical" evidence="6">
    <location>
        <begin position="73"/>
        <end position="95"/>
    </location>
</feature>
<dbReference type="Pfam" id="PF02361">
    <property type="entry name" value="CbiQ"/>
    <property type="match status" value="1"/>
</dbReference>
<keyword evidence="5 6" id="KW-0472">Membrane</keyword>
<feature type="transmembrane region" description="Helical" evidence="6">
    <location>
        <begin position="107"/>
        <end position="128"/>
    </location>
</feature>
<dbReference type="PANTHER" id="PTHR34857:SF2">
    <property type="entry name" value="SLL0384 PROTEIN"/>
    <property type="match status" value="1"/>
</dbReference>
<dbReference type="GO" id="GO:0006824">
    <property type="term" value="P:cobalt ion transport"/>
    <property type="evidence" value="ECO:0007669"/>
    <property type="project" value="InterPro"/>
</dbReference>
<dbReference type="NCBIfam" id="TIGR02454">
    <property type="entry name" value="ECF_T_CbiQ"/>
    <property type="match status" value="1"/>
</dbReference>
<keyword evidence="2" id="KW-1003">Cell membrane</keyword>
<dbReference type="GO" id="GO:0043190">
    <property type="term" value="C:ATP-binding cassette (ABC) transporter complex"/>
    <property type="evidence" value="ECO:0007669"/>
    <property type="project" value="InterPro"/>
</dbReference>
<dbReference type="InterPro" id="IPR051611">
    <property type="entry name" value="ECF_transporter_component"/>
</dbReference>
<organism evidence="7 8">
    <name type="scientific">Acaryochloris thomasi RCC1774</name>
    <dbReference type="NCBI Taxonomy" id="1764569"/>
    <lineage>
        <taxon>Bacteria</taxon>
        <taxon>Bacillati</taxon>
        <taxon>Cyanobacteriota</taxon>
        <taxon>Cyanophyceae</taxon>
        <taxon>Acaryochloridales</taxon>
        <taxon>Acaryochloridaceae</taxon>
        <taxon>Acaryochloris</taxon>
        <taxon>Acaryochloris thomasi</taxon>
    </lineage>
</organism>
<evidence type="ECO:0000313" key="7">
    <source>
        <dbReference type="EMBL" id="PZD74268.1"/>
    </source>
</evidence>
<reference evidence="7 8" key="1">
    <citation type="journal article" date="2018" name="Sci. Rep.">
        <title>A novel species of the marine cyanobacterium Acaryochloris with a unique pigment content and lifestyle.</title>
        <authorList>
            <person name="Partensky F."/>
            <person name="Six C."/>
            <person name="Ratin M."/>
            <person name="Garczarek L."/>
            <person name="Vaulot D."/>
            <person name="Probert I."/>
            <person name="Calteau A."/>
            <person name="Gourvil P."/>
            <person name="Marie D."/>
            <person name="Grebert T."/>
            <person name="Bouchier C."/>
            <person name="Le Panse S."/>
            <person name="Gachenot M."/>
            <person name="Rodriguez F."/>
            <person name="Garrido J.L."/>
        </authorList>
    </citation>
    <scope>NUCLEOTIDE SEQUENCE [LARGE SCALE GENOMIC DNA]</scope>
    <source>
        <strain evidence="7 8">RCC1774</strain>
    </source>
</reference>
<dbReference type="AlphaFoldDB" id="A0A2W1JLR7"/>
<dbReference type="InterPro" id="IPR012809">
    <property type="entry name" value="ECF_CbiQ"/>
</dbReference>
<dbReference type="EMBL" id="PQWO01000003">
    <property type="protein sequence ID" value="PZD74268.1"/>
    <property type="molecule type" value="Genomic_DNA"/>
</dbReference>
<dbReference type="CDD" id="cd16914">
    <property type="entry name" value="EcfT"/>
    <property type="match status" value="1"/>
</dbReference>
<comment type="caution">
    <text evidence="7">The sequence shown here is derived from an EMBL/GenBank/DDBJ whole genome shotgun (WGS) entry which is preliminary data.</text>
</comment>
<evidence type="ECO:0000256" key="6">
    <source>
        <dbReference type="SAM" id="Phobius"/>
    </source>
</evidence>
<dbReference type="OrthoDB" id="8585740at2"/>
<evidence type="ECO:0000256" key="4">
    <source>
        <dbReference type="ARBA" id="ARBA00022989"/>
    </source>
</evidence>
<sequence>MLHEIDRYVHLDSWMHRWQPRPKLVGLGTLIFAFAMVEDLRLLPAMLAVTAVLYAISRLPLSFLLHHLRYPGLFILGVVIVLPLVSGDTVLWQWGTLAIRAEGLSTTLLIVCRFFSILTLGLIILGTCPFSTTIKAMRSFGLSSVLTDMMLLSYRYLFEFAQMLTTMQQAMRLRGFHTPPVFAVRRQWAHLQRLASLMGTLLIRSYEQAVRSYQAMGLRGYGQPSANLPRSREPVTFWNSSALVVILMVAAGFVISDFLWTV</sequence>
<dbReference type="InterPro" id="IPR003339">
    <property type="entry name" value="ABC/ECF_trnsptr_transmembrane"/>
</dbReference>
<dbReference type="RefSeq" id="WP_110985110.1">
    <property type="nucleotide sequence ID" value="NZ_CAWNWM010000003.1"/>
</dbReference>
<dbReference type="PANTHER" id="PTHR34857">
    <property type="entry name" value="SLL0384 PROTEIN"/>
    <property type="match status" value="1"/>
</dbReference>
<feature type="transmembrane region" description="Helical" evidence="6">
    <location>
        <begin position="237"/>
        <end position="260"/>
    </location>
</feature>